<keyword evidence="5" id="KW-1185">Reference proteome</keyword>
<dbReference type="Pfam" id="PF00106">
    <property type="entry name" value="adh_short"/>
    <property type="match status" value="1"/>
</dbReference>
<dbReference type="RefSeq" id="WP_085251434.1">
    <property type="nucleotide sequence ID" value="NZ_CAJMWJ010000001.1"/>
</dbReference>
<dbReference type="STRING" id="486698.AWC22_23735"/>
<dbReference type="Gene3D" id="3.40.50.720">
    <property type="entry name" value="NAD(P)-binding Rossmann-like Domain"/>
    <property type="match status" value="1"/>
</dbReference>
<dbReference type="GO" id="GO:0016491">
    <property type="term" value="F:oxidoreductase activity"/>
    <property type="evidence" value="ECO:0007669"/>
    <property type="project" value="UniProtKB-KW"/>
</dbReference>
<dbReference type="InterPro" id="IPR036291">
    <property type="entry name" value="NAD(P)-bd_dom_sf"/>
</dbReference>
<accession>A0A1X2CEC1</accession>
<organism evidence="4 5">
    <name type="scientific">Mycobacterium riyadhense</name>
    <dbReference type="NCBI Taxonomy" id="486698"/>
    <lineage>
        <taxon>Bacteria</taxon>
        <taxon>Bacillati</taxon>
        <taxon>Actinomycetota</taxon>
        <taxon>Actinomycetes</taxon>
        <taxon>Mycobacteriales</taxon>
        <taxon>Mycobacteriaceae</taxon>
        <taxon>Mycobacterium</taxon>
    </lineage>
</organism>
<dbReference type="CDD" id="cd05374">
    <property type="entry name" value="17beta-HSD-like_SDR_c"/>
    <property type="match status" value="1"/>
</dbReference>
<dbReference type="Proteomes" id="UP000193087">
    <property type="component" value="Unassembled WGS sequence"/>
</dbReference>
<dbReference type="PANTHER" id="PTHR44169:SF6">
    <property type="entry name" value="NADPH-DEPENDENT 1-ACYLDIHYDROXYACETONE PHOSPHATE REDUCTASE"/>
    <property type="match status" value="1"/>
</dbReference>
<dbReference type="PRINTS" id="PR00080">
    <property type="entry name" value="SDRFAMILY"/>
</dbReference>
<comment type="similarity">
    <text evidence="1 3">Belongs to the short-chain dehydrogenases/reductases (SDR) family.</text>
</comment>
<dbReference type="AlphaFoldDB" id="A0A1X2CEC1"/>
<evidence type="ECO:0000313" key="4">
    <source>
        <dbReference type="EMBL" id="ORW74134.1"/>
    </source>
</evidence>
<name>A0A1X2CEC1_9MYCO</name>
<protein>
    <submittedName>
        <fullName evidence="4">Short-chain dehydrogenase</fullName>
    </submittedName>
</protein>
<gene>
    <name evidence="4" type="ORF">AWC22_23735</name>
</gene>
<evidence type="ECO:0000256" key="1">
    <source>
        <dbReference type="ARBA" id="ARBA00006484"/>
    </source>
</evidence>
<dbReference type="OrthoDB" id="5242868at2"/>
<dbReference type="SUPFAM" id="SSF51735">
    <property type="entry name" value="NAD(P)-binding Rossmann-fold domains"/>
    <property type="match status" value="1"/>
</dbReference>
<reference evidence="4 5" key="1">
    <citation type="submission" date="2016-01" db="EMBL/GenBank/DDBJ databases">
        <title>The new phylogeny of the genus Mycobacterium.</title>
        <authorList>
            <person name="Tarcisio F."/>
            <person name="Conor M."/>
            <person name="Antonella G."/>
            <person name="Elisabetta G."/>
            <person name="Giulia F.S."/>
            <person name="Sara T."/>
            <person name="Anna F."/>
            <person name="Clotilde B."/>
            <person name="Roberto B."/>
            <person name="Veronica D.S."/>
            <person name="Fabio R."/>
            <person name="Monica P."/>
            <person name="Olivier J."/>
            <person name="Enrico T."/>
            <person name="Nicola S."/>
        </authorList>
    </citation>
    <scope>NUCLEOTIDE SEQUENCE [LARGE SCALE GENOMIC DNA]</scope>
    <source>
        <strain evidence="4 5">DSM 45176</strain>
    </source>
</reference>
<dbReference type="GeneID" id="93495946"/>
<evidence type="ECO:0000313" key="5">
    <source>
        <dbReference type="Proteomes" id="UP000193087"/>
    </source>
</evidence>
<proteinExistence type="inferred from homology"/>
<evidence type="ECO:0000256" key="2">
    <source>
        <dbReference type="ARBA" id="ARBA00023002"/>
    </source>
</evidence>
<keyword evidence="2" id="KW-0560">Oxidoreductase</keyword>
<dbReference type="PRINTS" id="PR00081">
    <property type="entry name" value="GDHRDH"/>
</dbReference>
<dbReference type="EMBL" id="LQPQ01000123">
    <property type="protein sequence ID" value="ORW74134.1"/>
    <property type="molecule type" value="Genomic_DNA"/>
</dbReference>
<comment type="caution">
    <text evidence="4">The sequence shown here is derived from an EMBL/GenBank/DDBJ whole genome shotgun (WGS) entry which is preliminary data.</text>
</comment>
<dbReference type="InterPro" id="IPR002347">
    <property type="entry name" value="SDR_fam"/>
</dbReference>
<dbReference type="PANTHER" id="PTHR44169">
    <property type="entry name" value="NADPH-DEPENDENT 1-ACYLDIHYDROXYACETONE PHOSPHATE REDUCTASE"/>
    <property type="match status" value="1"/>
</dbReference>
<sequence length="282" mass="30201">MNNSAPVLITGCSSGVGRASALRFLRAGHPVYATARRPETLTALVEQGAVGLRLDVTDEESMVAAVKRVEADHGAVGILVNNAAYGLQGAVEAVLLDDLRAQFETNVFGLVRLTQLVLPGMRARRCGRIINLSSMGGHFTLPGSFGVHASKHAVESISDGLRMEMRPFGIKVVIVEPGPIDTSFGETLNASLPPRTGDGTYDRFHAEVAARIDAAYEPKARNFVLGADQVAKTIVRAAHTRRPRTRYPVGAFAKFAVSMSQLMPAAVVDAFIRSQFPVPKPQ</sequence>
<evidence type="ECO:0000256" key="3">
    <source>
        <dbReference type="RuleBase" id="RU000363"/>
    </source>
</evidence>